<dbReference type="Proteomes" id="UP000262524">
    <property type="component" value="Unassembled WGS sequence"/>
</dbReference>
<dbReference type="AlphaFoldDB" id="A0A374NKE6"/>
<protein>
    <recommendedName>
        <fullName evidence="1">YopX protein domain-containing protein</fullName>
    </recommendedName>
</protein>
<dbReference type="InterPro" id="IPR023385">
    <property type="entry name" value="YopX-like_C"/>
</dbReference>
<evidence type="ECO:0000313" key="3">
    <source>
        <dbReference type="EMBL" id="RHK40606.1"/>
    </source>
</evidence>
<reference evidence="5 6" key="1">
    <citation type="submission" date="2018-08" db="EMBL/GenBank/DDBJ databases">
        <title>A genome reference for cultivated species of the human gut microbiota.</title>
        <authorList>
            <person name="Zou Y."/>
            <person name="Xue W."/>
            <person name="Luo G."/>
        </authorList>
    </citation>
    <scope>NUCLEOTIDE SEQUENCE [LARGE SCALE GENOMIC DNA]</scope>
    <source>
        <strain evidence="4 7">AF31-17AC</strain>
        <strain evidence="3 6">AF45-14BH</strain>
        <strain evidence="2 5">TM10-1AC</strain>
    </source>
</reference>
<dbReference type="Gene3D" id="2.30.30.290">
    <property type="entry name" value="YopX-like domains"/>
    <property type="match status" value="1"/>
</dbReference>
<evidence type="ECO:0000313" key="6">
    <source>
        <dbReference type="Proteomes" id="UP000283497"/>
    </source>
</evidence>
<organism evidence="2 5">
    <name type="scientific">Anaerobutyricum hallii</name>
    <dbReference type="NCBI Taxonomy" id="39488"/>
    <lineage>
        <taxon>Bacteria</taxon>
        <taxon>Bacillati</taxon>
        <taxon>Bacillota</taxon>
        <taxon>Clostridia</taxon>
        <taxon>Lachnospirales</taxon>
        <taxon>Lachnospiraceae</taxon>
        <taxon>Anaerobutyricum</taxon>
    </lineage>
</organism>
<dbReference type="EMBL" id="QSOE01000056">
    <property type="protein sequence ID" value="RGI86857.1"/>
    <property type="molecule type" value="Genomic_DNA"/>
</dbReference>
<dbReference type="Proteomes" id="UP000283700">
    <property type="component" value="Unassembled WGS sequence"/>
</dbReference>
<name>A0A374NKE6_9FIRM</name>
<sequence length="118" mass="13516">MWIKTIGQNIYEIIPATICQYTGLKDSSGNKIWENDILMRNQDPNDLYKIVFGEFDVINTDNLKVVTKVIGWHCRVLKTDGSNECIPFCLPIPLSKRFIKRAILEVVGNTINRSNSEK</sequence>
<evidence type="ECO:0000313" key="5">
    <source>
        <dbReference type="Proteomes" id="UP000262524"/>
    </source>
</evidence>
<dbReference type="EMBL" id="QRNJ01000010">
    <property type="protein sequence ID" value="RHK40606.1"/>
    <property type="molecule type" value="Genomic_DNA"/>
</dbReference>
<dbReference type="SUPFAM" id="SSF159006">
    <property type="entry name" value="YopX-like"/>
    <property type="match status" value="1"/>
</dbReference>
<proteinExistence type="predicted"/>
<dbReference type="EMBL" id="QRQO01000023">
    <property type="protein sequence ID" value="RHN12672.1"/>
    <property type="molecule type" value="Genomic_DNA"/>
</dbReference>
<gene>
    <name evidence="3" type="ORF">DW068_03845</name>
    <name evidence="4" type="ORF">DWZ29_09180</name>
    <name evidence="2" type="ORF">DXD91_09230</name>
</gene>
<comment type="caution">
    <text evidence="2">The sequence shown here is derived from an EMBL/GenBank/DDBJ whole genome shotgun (WGS) entry which is preliminary data.</text>
</comment>
<dbReference type="Pfam" id="PF09643">
    <property type="entry name" value="YopX"/>
    <property type="match status" value="1"/>
</dbReference>
<dbReference type="InterPro" id="IPR019096">
    <property type="entry name" value="YopX_protein"/>
</dbReference>
<evidence type="ECO:0000313" key="7">
    <source>
        <dbReference type="Proteomes" id="UP000283700"/>
    </source>
</evidence>
<feature type="domain" description="YopX protein" evidence="1">
    <location>
        <begin position="11"/>
        <end position="78"/>
    </location>
</feature>
<evidence type="ECO:0000313" key="4">
    <source>
        <dbReference type="EMBL" id="RHN12672.1"/>
    </source>
</evidence>
<evidence type="ECO:0000259" key="1">
    <source>
        <dbReference type="Pfam" id="PF09643"/>
    </source>
</evidence>
<dbReference type="Proteomes" id="UP000283497">
    <property type="component" value="Unassembled WGS sequence"/>
</dbReference>
<dbReference type="RefSeq" id="WP_117982730.1">
    <property type="nucleotide sequence ID" value="NZ_QSOE01000056.1"/>
</dbReference>
<accession>A0A374NKE6</accession>
<evidence type="ECO:0000313" key="2">
    <source>
        <dbReference type="EMBL" id="RGI86857.1"/>
    </source>
</evidence>